<evidence type="ECO:0000256" key="6">
    <source>
        <dbReference type="ARBA" id="ARBA00023004"/>
    </source>
</evidence>
<keyword evidence="6 8" id="KW-0408">Iron</keyword>
<dbReference type="InterPro" id="IPR002401">
    <property type="entry name" value="Cyt_P450_E_grp-I"/>
</dbReference>
<gene>
    <name evidence="11" type="ORF">L3Y34_013170</name>
</gene>
<dbReference type="Proteomes" id="UP000827892">
    <property type="component" value="Chromosome X"/>
</dbReference>
<comment type="similarity">
    <text evidence="2 9">Belongs to the cytochrome P450 family.</text>
</comment>
<feature type="binding site" description="axial binding residue" evidence="8">
    <location>
        <position position="458"/>
    </location>
    <ligand>
        <name>heme</name>
        <dbReference type="ChEBI" id="CHEBI:30413"/>
    </ligand>
    <ligandPart>
        <name>Fe</name>
        <dbReference type="ChEBI" id="CHEBI:18248"/>
    </ligandPart>
</feature>
<dbReference type="PANTHER" id="PTHR24292:SF102">
    <property type="entry name" value="CYTOCHROME P450 FAMILY-RELATED"/>
    <property type="match status" value="1"/>
</dbReference>
<comment type="cofactor">
    <cofactor evidence="1 8">
        <name>heme</name>
        <dbReference type="ChEBI" id="CHEBI:30413"/>
    </cofactor>
</comment>
<dbReference type="SUPFAM" id="SSF48264">
    <property type="entry name" value="Cytochrome P450"/>
    <property type="match status" value="1"/>
</dbReference>
<keyword evidence="5 9" id="KW-0560">Oxidoreductase</keyword>
<evidence type="ECO:0000313" key="11">
    <source>
        <dbReference type="EMBL" id="ULT84304.1"/>
    </source>
</evidence>
<evidence type="ECO:0000256" key="10">
    <source>
        <dbReference type="SAM" id="MobiDB-lite"/>
    </source>
</evidence>
<dbReference type="Pfam" id="PF00067">
    <property type="entry name" value="p450"/>
    <property type="match status" value="1"/>
</dbReference>
<evidence type="ECO:0000256" key="1">
    <source>
        <dbReference type="ARBA" id="ARBA00001971"/>
    </source>
</evidence>
<dbReference type="InterPro" id="IPR001128">
    <property type="entry name" value="Cyt_P450"/>
</dbReference>
<dbReference type="EMBL" id="CP090896">
    <property type="protein sequence ID" value="ULT84304.1"/>
    <property type="molecule type" value="Genomic_DNA"/>
</dbReference>
<dbReference type="GO" id="GO:0016705">
    <property type="term" value="F:oxidoreductase activity, acting on paired donors, with incorporation or reduction of molecular oxygen"/>
    <property type="evidence" value="ECO:0007669"/>
    <property type="project" value="InterPro"/>
</dbReference>
<evidence type="ECO:0000313" key="12">
    <source>
        <dbReference type="Proteomes" id="UP000827892"/>
    </source>
</evidence>
<organism evidence="11 12">
    <name type="scientific">Caenorhabditis briggsae</name>
    <dbReference type="NCBI Taxonomy" id="6238"/>
    <lineage>
        <taxon>Eukaryota</taxon>
        <taxon>Metazoa</taxon>
        <taxon>Ecdysozoa</taxon>
        <taxon>Nematoda</taxon>
        <taxon>Chromadorea</taxon>
        <taxon>Rhabditida</taxon>
        <taxon>Rhabditina</taxon>
        <taxon>Rhabditomorpha</taxon>
        <taxon>Rhabditoidea</taxon>
        <taxon>Rhabditidae</taxon>
        <taxon>Peloderinae</taxon>
        <taxon>Caenorhabditis</taxon>
    </lineage>
</organism>
<feature type="region of interest" description="Disordered" evidence="10">
    <location>
        <begin position="552"/>
        <end position="579"/>
    </location>
</feature>
<dbReference type="PRINTS" id="PR00463">
    <property type="entry name" value="EP450I"/>
</dbReference>
<dbReference type="GO" id="GO:0020037">
    <property type="term" value="F:heme binding"/>
    <property type="evidence" value="ECO:0007669"/>
    <property type="project" value="InterPro"/>
</dbReference>
<dbReference type="InterPro" id="IPR036396">
    <property type="entry name" value="Cyt_P450_sf"/>
</dbReference>
<keyword evidence="4 8" id="KW-0479">Metal-binding</keyword>
<reference evidence="11 12" key="1">
    <citation type="submission" date="2022-05" db="EMBL/GenBank/DDBJ databases">
        <title>Chromosome-level reference genomes for two strains of Caenorhabditis briggsae: an improved platform for comparative genomics.</title>
        <authorList>
            <person name="Stevens L."/>
            <person name="Andersen E.C."/>
        </authorList>
    </citation>
    <scope>NUCLEOTIDE SEQUENCE [LARGE SCALE GENOMIC DNA]</scope>
    <source>
        <strain evidence="11">QX1410_ONT</strain>
        <tissue evidence="11">Whole-organism</tissue>
    </source>
</reference>
<evidence type="ECO:0000256" key="2">
    <source>
        <dbReference type="ARBA" id="ARBA00010617"/>
    </source>
</evidence>
<protein>
    <submittedName>
        <fullName evidence="11">Uncharacterized protein</fullName>
    </submittedName>
</protein>
<dbReference type="Gene3D" id="1.10.630.10">
    <property type="entry name" value="Cytochrome P450"/>
    <property type="match status" value="1"/>
</dbReference>
<dbReference type="GO" id="GO:0004497">
    <property type="term" value="F:monooxygenase activity"/>
    <property type="evidence" value="ECO:0007669"/>
    <property type="project" value="UniProtKB-KW"/>
</dbReference>
<proteinExistence type="inferred from homology"/>
<dbReference type="InterPro" id="IPR050476">
    <property type="entry name" value="Insect_CytP450_Detox"/>
</dbReference>
<dbReference type="FunFam" id="1.10.630.10:FF:000182">
    <property type="entry name" value="Cytochrome P450 3A4"/>
    <property type="match status" value="1"/>
</dbReference>
<name>A0AAE8ZUI6_CAEBR</name>
<evidence type="ECO:0000256" key="4">
    <source>
        <dbReference type="ARBA" id="ARBA00022723"/>
    </source>
</evidence>
<evidence type="ECO:0000256" key="7">
    <source>
        <dbReference type="ARBA" id="ARBA00023033"/>
    </source>
</evidence>
<dbReference type="AlphaFoldDB" id="A0AAE8ZUI6"/>
<dbReference type="PANTHER" id="PTHR24292">
    <property type="entry name" value="CYTOCHROME P450"/>
    <property type="match status" value="1"/>
</dbReference>
<dbReference type="PROSITE" id="PS00086">
    <property type="entry name" value="CYTOCHROME_P450"/>
    <property type="match status" value="1"/>
</dbReference>
<evidence type="ECO:0000256" key="3">
    <source>
        <dbReference type="ARBA" id="ARBA00022617"/>
    </source>
</evidence>
<dbReference type="CDD" id="cd11055">
    <property type="entry name" value="CYP3A-like"/>
    <property type="match status" value="1"/>
</dbReference>
<keyword evidence="3 8" id="KW-0349">Heme</keyword>
<evidence type="ECO:0000256" key="9">
    <source>
        <dbReference type="RuleBase" id="RU000461"/>
    </source>
</evidence>
<evidence type="ECO:0000256" key="5">
    <source>
        <dbReference type="ARBA" id="ARBA00023002"/>
    </source>
</evidence>
<dbReference type="InterPro" id="IPR017972">
    <property type="entry name" value="Cyt_P450_CS"/>
</dbReference>
<dbReference type="PRINTS" id="PR00385">
    <property type="entry name" value="P450"/>
</dbReference>
<sequence>MGLLVCFVAVFAVIASYFKWIHTYWKRRGVDGPVGLPFIGSFYDLADKDKPRGYILHEWTKKFGSIFGYYEGATPVLVVSDVYVLQEIFIKKFDCFYARKNTNRIHGDLECSQEEPRVNLFAARGARWKRLRSLASPAFSVRALKQVHNTMENSVLCMIDHMAKHENSAAFNIHEYYQEFTYDVISRLAMGQAYSEQFNNEGVNIVKKIFMRSNRTLPWYLAVLFPRFQNTVKNFFFKHESIRGGDVALLYKFCEKAVYDRIKERSANAEQEIENDQNDFIDMFLDYYTEAEIEDAEFGTTVEKKVTSEDVIGSCFVFLLAGFDTTANALAYASYLLAKNPEKMHKAQQEIDEICTSENISYDDIAKLNYLDAIIKEALRIYPVAWFACSRECVKTTTLGGLVIDKGVRIEADVTALHHSKEIWGENAEQFVPERWLESSAPRHTMSWIPFGAGPRQCVGMRLGMSEAKTALAHVLRKWSIVAGPETEEQLRIQGCTTTSPESKFLFEDVKSVPYMEFLISDMDIANFKPDTVLMIAKKFMEINGMQRPIPLESPGIVRVDSDSDGSELAPRAPEAQLP</sequence>
<keyword evidence="7 9" id="KW-0503">Monooxygenase</keyword>
<accession>A0AAE8ZUI6</accession>
<evidence type="ECO:0000256" key="8">
    <source>
        <dbReference type="PIRSR" id="PIRSR602401-1"/>
    </source>
</evidence>
<dbReference type="GO" id="GO:0005506">
    <property type="term" value="F:iron ion binding"/>
    <property type="evidence" value="ECO:0007669"/>
    <property type="project" value="InterPro"/>
</dbReference>